<organism evidence="2 3">
    <name type="scientific">Stephania yunnanensis</name>
    <dbReference type="NCBI Taxonomy" id="152371"/>
    <lineage>
        <taxon>Eukaryota</taxon>
        <taxon>Viridiplantae</taxon>
        <taxon>Streptophyta</taxon>
        <taxon>Embryophyta</taxon>
        <taxon>Tracheophyta</taxon>
        <taxon>Spermatophyta</taxon>
        <taxon>Magnoliopsida</taxon>
        <taxon>Ranunculales</taxon>
        <taxon>Menispermaceae</taxon>
        <taxon>Menispermoideae</taxon>
        <taxon>Cissampelideae</taxon>
        <taxon>Stephania</taxon>
    </lineage>
</organism>
<evidence type="ECO:0000313" key="2">
    <source>
        <dbReference type="EMBL" id="KAK9163616.1"/>
    </source>
</evidence>
<name>A0AAP0Q513_9MAGN</name>
<reference evidence="2 3" key="1">
    <citation type="submission" date="2024-01" db="EMBL/GenBank/DDBJ databases">
        <title>Genome assemblies of Stephania.</title>
        <authorList>
            <person name="Yang L."/>
        </authorList>
    </citation>
    <scope>NUCLEOTIDE SEQUENCE [LARGE SCALE GENOMIC DNA]</scope>
    <source>
        <strain evidence="2">YNDBR</strain>
        <tissue evidence="2">Leaf</tissue>
    </source>
</reference>
<protein>
    <submittedName>
        <fullName evidence="2">Uncharacterized protein</fullName>
    </submittedName>
</protein>
<evidence type="ECO:0000313" key="3">
    <source>
        <dbReference type="Proteomes" id="UP001420932"/>
    </source>
</evidence>
<keyword evidence="3" id="KW-1185">Reference proteome</keyword>
<evidence type="ECO:0000256" key="1">
    <source>
        <dbReference type="SAM" id="MobiDB-lite"/>
    </source>
</evidence>
<comment type="caution">
    <text evidence="2">The sequence shown here is derived from an EMBL/GenBank/DDBJ whole genome shotgun (WGS) entry which is preliminary data.</text>
</comment>
<dbReference type="EMBL" id="JBBNAF010000002">
    <property type="protein sequence ID" value="KAK9163616.1"/>
    <property type="molecule type" value="Genomic_DNA"/>
</dbReference>
<gene>
    <name evidence="2" type="ORF">Syun_004518</name>
</gene>
<dbReference type="Proteomes" id="UP001420932">
    <property type="component" value="Unassembled WGS sequence"/>
</dbReference>
<sequence length="50" mass="5421">MFFIIIETNTSLTIKKGIDSGLPSTDASLASHHHNSPNKSPLFFSLYKGG</sequence>
<accession>A0AAP0Q513</accession>
<dbReference type="AlphaFoldDB" id="A0AAP0Q513"/>
<proteinExistence type="predicted"/>
<feature type="region of interest" description="Disordered" evidence="1">
    <location>
        <begin position="27"/>
        <end position="50"/>
    </location>
</feature>